<evidence type="ECO:0000256" key="1">
    <source>
        <dbReference type="ARBA" id="ARBA00022801"/>
    </source>
</evidence>
<keyword evidence="2" id="KW-0645">Protease</keyword>
<dbReference type="Gene3D" id="2.120.10.30">
    <property type="entry name" value="TolB, C-terminal domain"/>
    <property type="match status" value="2"/>
</dbReference>
<dbReference type="InterPro" id="IPR011042">
    <property type="entry name" value="6-blade_b-propeller_TolB-like"/>
</dbReference>
<dbReference type="EMBL" id="CADCWK010000035">
    <property type="protein sequence ID" value="CAA9545775.1"/>
    <property type="molecule type" value="Genomic_DNA"/>
</dbReference>
<dbReference type="GO" id="GO:0004252">
    <property type="term" value="F:serine-type endopeptidase activity"/>
    <property type="evidence" value="ECO:0007669"/>
    <property type="project" value="InterPro"/>
</dbReference>
<evidence type="ECO:0000259" key="3">
    <source>
        <dbReference type="Pfam" id="PF00326"/>
    </source>
</evidence>
<dbReference type="InterPro" id="IPR011659">
    <property type="entry name" value="WD40"/>
</dbReference>
<dbReference type="PANTHER" id="PTHR42776">
    <property type="entry name" value="SERINE PEPTIDASE S9 FAMILY MEMBER"/>
    <property type="match status" value="1"/>
</dbReference>
<organism evidence="4">
    <name type="scientific">uncultured Thermomicrobiales bacterium</name>
    <dbReference type="NCBI Taxonomy" id="1645740"/>
    <lineage>
        <taxon>Bacteria</taxon>
        <taxon>Pseudomonadati</taxon>
        <taxon>Thermomicrobiota</taxon>
        <taxon>Thermomicrobia</taxon>
        <taxon>Thermomicrobiales</taxon>
        <taxon>environmental samples</taxon>
    </lineage>
</organism>
<dbReference type="Gene3D" id="3.40.50.1820">
    <property type="entry name" value="alpha/beta hydrolase"/>
    <property type="match status" value="1"/>
</dbReference>
<evidence type="ECO:0000313" key="4">
    <source>
        <dbReference type="EMBL" id="CAA9545775.1"/>
    </source>
</evidence>
<dbReference type="AlphaFoldDB" id="A0A6J4UBW2"/>
<feature type="domain" description="Peptidase S9 prolyl oligopeptidase catalytic" evidence="3">
    <location>
        <begin position="423"/>
        <end position="624"/>
    </location>
</feature>
<gene>
    <name evidence="4" type="ORF">AVDCRST_MAG33-456</name>
</gene>
<dbReference type="SUPFAM" id="SSF53474">
    <property type="entry name" value="alpha/beta-Hydrolases"/>
    <property type="match status" value="1"/>
</dbReference>
<dbReference type="Pfam" id="PF00326">
    <property type="entry name" value="Peptidase_S9"/>
    <property type="match status" value="1"/>
</dbReference>
<dbReference type="PRINTS" id="PR00862">
    <property type="entry name" value="PROLIGOPTASE"/>
</dbReference>
<evidence type="ECO:0000256" key="2">
    <source>
        <dbReference type="ARBA" id="ARBA00022825"/>
    </source>
</evidence>
<name>A0A6J4UBW2_9BACT</name>
<dbReference type="InterPro" id="IPR002470">
    <property type="entry name" value="Peptidase_S9A"/>
</dbReference>
<accession>A0A6J4UBW2</accession>
<protein>
    <submittedName>
        <fullName evidence="4">Acylamino-acid-releasing enzyme</fullName>
    </submittedName>
</protein>
<dbReference type="Pfam" id="PF07676">
    <property type="entry name" value="PD40"/>
    <property type="match status" value="2"/>
</dbReference>
<dbReference type="GO" id="GO:0006508">
    <property type="term" value="P:proteolysis"/>
    <property type="evidence" value="ECO:0007669"/>
    <property type="project" value="InterPro"/>
</dbReference>
<reference evidence="4" key="1">
    <citation type="submission" date="2020-02" db="EMBL/GenBank/DDBJ databases">
        <authorList>
            <person name="Meier V. D."/>
        </authorList>
    </citation>
    <scope>NUCLEOTIDE SEQUENCE</scope>
    <source>
        <strain evidence="4">AVDCRST_MAG33</strain>
    </source>
</reference>
<sequence length="637" mass="68537">MTTQVTERRTDAGAAEPGPIPFSRYAAIRRYQPTLALTPDGQQVVYSTNVSGQFNLWRQPASGGYARQLTLFDDQTVRSVACSPDGRTLVFSADRAGDEFTYIYRLPITGGAAVELFGRADVQAALADAPFSPSGNEILISANDRVDTDEDVVIRDLHGAESGRPLADGNINSAVGWSPDGNRISYVQIFSNTDLNAGVIDLAAGSSRVLTPHEGEAVYYPGPWAPDSSGFYVVTNEGGEFNSLAFLDVDTGERRPVATPDWDVEGVATAAGGRYLAVVVNEDGYSRLTVHDLGARGVPAGPLTDETAVALPPMPDGTIGTLVGAADAPVFALLISRPESAPEVFTLDLTAGTLTQLTESMLGGIDPATMIRPELIRFTTHDGLEVPAWLYRPAGPGPFPVVLSIHGGPEAQERPSYGVGLYQYLLSRGIGVMAPNVRGSTGYGKAYQKRIHHDWGGAELEDFRAAAEYLKGLDWVDGDRLGVYGGSFGGFATLSCVSRLPEYWAAAVDIVGPSNLVTFAKAVPPTWRRMMAAWVGDPETEVDFLMSRSPITYVDQIRAPLFVIQGANDPRVVKAESDQIVARLRERNVDVTYDVYEDEGHGFTKRSNELRAYGDTVAFFERHLLADAEAPTAAARH</sequence>
<dbReference type="InterPro" id="IPR001375">
    <property type="entry name" value="Peptidase_S9_cat"/>
</dbReference>
<keyword evidence="1" id="KW-0378">Hydrolase</keyword>
<keyword evidence="2" id="KW-0720">Serine protease</keyword>
<dbReference type="InterPro" id="IPR029058">
    <property type="entry name" value="AB_hydrolase_fold"/>
</dbReference>
<dbReference type="SUPFAM" id="SSF82171">
    <property type="entry name" value="DPP6 N-terminal domain-like"/>
    <property type="match status" value="1"/>
</dbReference>
<dbReference type="PANTHER" id="PTHR42776:SF27">
    <property type="entry name" value="DIPEPTIDYL PEPTIDASE FAMILY MEMBER 6"/>
    <property type="match status" value="1"/>
</dbReference>
<proteinExistence type="predicted"/>